<evidence type="ECO:0000313" key="1">
    <source>
        <dbReference type="EMBL" id="GAA5035745.1"/>
    </source>
</evidence>
<organism evidence="1 2">
    <name type="scientific">Streptomyces siamensis</name>
    <dbReference type="NCBI Taxonomy" id="1274986"/>
    <lineage>
        <taxon>Bacteria</taxon>
        <taxon>Bacillati</taxon>
        <taxon>Actinomycetota</taxon>
        <taxon>Actinomycetes</taxon>
        <taxon>Kitasatosporales</taxon>
        <taxon>Streptomycetaceae</taxon>
        <taxon>Streptomyces</taxon>
    </lineage>
</organism>
<name>A0ABP9JM03_9ACTN</name>
<gene>
    <name evidence="1" type="ORF">GCM10023335_81880</name>
</gene>
<protein>
    <submittedName>
        <fullName evidence="1">Uncharacterized protein</fullName>
    </submittedName>
</protein>
<dbReference type="Proteomes" id="UP001501759">
    <property type="component" value="Unassembled WGS sequence"/>
</dbReference>
<evidence type="ECO:0000313" key="2">
    <source>
        <dbReference type="Proteomes" id="UP001501759"/>
    </source>
</evidence>
<keyword evidence="2" id="KW-1185">Reference proteome</keyword>
<sequence length="83" mass="8787">MGDGYAELLTGARVVSADDVWDDGAGEQPAVQMPTSSTTMTQQCTAHSPEQVWKSAEHKASCKTYLSARTSSPELGKLRSLGA</sequence>
<dbReference type="EMBL" id="BAABKB010000045">
    <property type="protein sequence ID" value="GAA5035745.1"/>
    <property type="molecule type" value="Genomic_DNA"/>
</dbReference>
<reference evidence="2" key="1">
    <citation type="journal article" date="2019" name="Int. J. Syst. Evol. Microbiol.">
        <title>The Global Catalogue of Microorganisms (GCM) 10K type strain sequencing project: providing services to taxonomists for standard genome sequencing and annotation.</title>
        <authorList>
            <consortium name="The Broad Institute Genomics Platform"/>
            <consortium name="The Broad Institute Genome Sequencing Center for Infectious Disease"/>
            <person name="Wu L."/>
            <person name="Ma J."/>
        </authorList>
    </citation>
    <scope>NUCLEOTIDE SEQUENCE [LARGE SCALE GENOMIC DNA]</scope>
    <source>
        <strain evidence="2">JCM 18409</strain>
    </source>
</reference>
<comment type="caution">
    <text evidence="1">The sequence shown here is derived from an EMBL/GenBank/DDBJ whole genome shotgun (WGS) entry which is preliminary data.</text>
</comment>
<accession>A0ABP9JM03</accession>
<proteinExistence type="predicted"/>